<dbReference type="Gene3D" id="3.30.1540.10">
    <property type="entry name" value="formyl-coa transferase, domain 3"/>
    <property type="match status" value="1"/>
</dbReference>
<sequence length="352" mass="38111">MTAFPKPLAGKRIIDLSLFLPGPYAGMLLHSFGAEIIRLEPPDGDPVLRMSPDLHRILHRGKTIERVDLKTPQGQARLASLLDGADALIEGFRPGVLARLGFTPERLRREYPGLVIASISGYGATGPYRDHPAHDMSVLGVAGYFSLPSELSDPIARPNIRLADVLCAQSAALSILAAMVQADKTGQGCVVDTSIFEATAAPVLLSLLARDDADAPPEQIGLVMADSAPYRCAGSGYVCIATLEDKYWAGFVDCATPADSPLRDPAYRTRAGRDADKPGLARLLADLFLTKPREYWAELADQHTLPITPMWRGKELLSDPQMQARQLVRQGCDEHGAFDIPTYPAAFDGVRE</sequence>
<dbReference type="GO" id="GO:0016740">
    <property type="term" value="F:transferase activity"/>
    <property type="evidence" value="ECO:0007669"/>
    <property type="project" value="UniProtKB-KW"/>
</dbReference>
<dbReference type="RefSeq" id="WP_142492297.1">
    <property type="nucleotide sequence ID" value="NZ_FXTO01000004.1"/>
</dbReference>
<dbReference type="InterPro" id="IPR003673">
    <property type="entry name" value="CoA-Trfase_fam_III"/>
</dbReference>
<proteinExistence type="predicted"/>
<dbReference type="EMBL" id="FXTO01000004">
    <property type="protein sequence ID" value="SMO49861.1"/>
    <property type="molecule type" value="Genomic_DNA"/>
</dbReference>
<dbReference type="Proteomes" id="UP000316030">
    <property type="component" value="Unassembled WGS sequence"/>
</dbReference>
<dbReference type="OrthoDB" id="7208981at2"/>
<dbReference type="Gene3D" id="3.40.50.10540">
    <property type="entry name" value="Crotonobetainyl-coa:carnitine coa-transferase, domain 1"/>
    <property type="match status" value="1"/>
</dbReference>
<organism evidence="1 2">
    <name type="scientific">Thalassovita litoralis</name>
    <dbReference type="NCBI Taxonomy" id="1010611"/>
    <lineage>
        <taxon>Bacteria</taxon>
        <taxon>Pseudomonadati</taxon>
        <taxon>Pseudomonadota</taxon>
        <taxon>Alphaproteobacteria</taxon>
        <taxon>Rhodobacterales</taxon>
        <taxon>Roseobacteraceae</taxon>
        <taxon>Thalassovita</taxon>
    </lineage>
</organism>
<dbReference type="PANTHER" id="PTHR48228">
    <property type="entry name" value="SUCCINYL-COA--D-CITRAMALATE COA-TRANSFERASE"/>
    <property type="match status" value="1"/>
</dbReference>
<protein>
    <submittedName>
        <fullName evidence="1">Crotonobetainyl-CoA:carnitine CoA-transferase CaiB</fullName>
    </submittedName>
</protein>
<evidence type="ECO:0000313" key="1">
    <source>
        <dbReference type="EMBL" id="SMO49861.1"/>
    </source>
</evidence>
<dbReference type="AlphaFoldDB" id="A0A521BT18"/>
<dbReference type="InterPro" id="IPR044855">
    <property type="entry name" value="CoA-Trfase_III_dom3_sf"/>
</dbReference>
<accession>A0A521BT18</accession>
<dbReference type="PANTHER" id="PTHR48228:SF5">
    <property type="entry name" value="ALPHA-METHYLACYL-COA RACEMASE"/>
    <property type="match status" value="1"/>
</dbReference>
<keyword evidence="1" id="KW-0808">Transferase</keyword>
<dbReference type="InterPro" id="IPR023606">
    <property type="entry name" value="CoA-Trfase_III_dom_1_sf"/>
</dbReference>
<keyword evidence="2" id="KW-1185">Reference proteome</keyword>
<dbReference type="InterPro" id="IPR050509">
    <property type="entry name" value="CoA-transferase_III"/>
</dbReference>
<reference evidence="1 2" key="1">
    <citation type="submission" date="2017-05" db="EMBL/GenBank/DDBJ databases">
        <authorList>
            <person name="Varghese N."/>
            <person name="Submissions S."/>
        </authorList>
    </citation>
    <scope>NUCLEOTIDE SEQUENCE [LARGE SCALE GENOMIC DNA]</scope>
    <source>
        <strain evidence="1 2">DSM 29506</strain>
    </source>
</reference>
<name>A0A521BT18_9RHOB</name>
<dbReference type="SUPFAM" id="SSF89796">
    <property type="entry name" value="CoA-transferase family III (CaiB/BaiF)"/>
    <property type="match status" value="1"/>
</dbReference>
<gene>
    <name evidence="1" type="ORF">SAMN06265173_10419</name>
</gene>
<evidence type="ECO:0000313" key="2">
    <source>
        <dbReference type="Proteomes" id="UP000316030"/>
    </source>
</evidence>
<dbReference type="Pfam" id="PF02515">
    <property type="entry name" value="CoA_transf_3"/>
    <property type="match status" value="1"/>
</dbReference>